<evidence type="ECO:0000313" key="1">
    <source>
        <dbReference type="EMBL" id="CAG8765737.1"/>
    </source>
</evidence>
<dbReference type="EMBL" id="CAJVQC010038263">
    <property type="protein sequence ID" value="CAG8765737.1"/>
    <property type="molecule type" value="Genomic_DNA"/>
</dbReference>
<reference evidence="1" key="1">
    <citation type="submission" date="2021-06" db="EMBL/GenBank/DDBJ databases">
        <authorList>
            <person name="Kallberg Y."/>
            <person name="Tangrot J."/>
            <person name="Rosling A."/>
        </authorList>
    </citation>
    <scope>NUCLEOTIDE SEQUENCE</scope>
    <source>
        <strain evidence="1">MA461A</strain>
    </source>
</reference>
<organism evidence="1 2">
    <name type="scientific">Racocetra persica</name>
    <dbReference type="NCBI Taxonomy" id="160502"/>
    <lineage>
        <taxon>Eukaryota</taxon>
        <taxon>Fungi</taxon>
        <taxon>Fungi incertae sedis</taxon>
        <taxon>Mucoromycota</taxon>
        <taxon>Glomeromycotina</taxon>
        <taxon>Glomeromycetes</taxon>
        <taxon>Diversisporales</taxon>
        <taxon>Gigasporaceae</taxon>
        <taxon>Racocetra</taxon>
    </lineage>
</organism>
<gene>
    <name evidence="1" type="ORF">RPERSI_LOCUS15770</name>
</gene>
<protein>
    <submittedName>
        <fullName evidence="1">27025_t:CDS:1</fullName>
    </submittedName>
</protein>
<comment type="caution">
    <text evidence="1">The sequence shown here is derived from an EMBL/GenBank/DDBJ whole genome shotgun (WGS) entry which is preliminary data.</text>
</comment>
<sequence length="44" mass="5038">QLDSNIHVESEDPDFITKDDDNDKESADGISASWDNTIWKFLLL</sequence>
<dbReference type="Proteomes" id="UP000789920">
    <property type="component" value="Unassembled WGS sequence"/>
</dbReference>
<accession>A0ACA9QV83</accession>
<keyword evidence="2" id="KW-1185">Reference proteome</keyword>
<evidence type="ECO:0000313" key="2">
    <source>
        <dbReference type="Proteomes" id="UP000789920"/>
    </source>
</evidence>
<feature type="non-terminal residue" evidence="1">
    <location>
        <position position="1"/>
    </location>
</feature>
<name>A0ACA9QV83_9GLOM</name>
<proteinExistence type="predicted"/>